<feature type="chain" id="PRO_5029722650" description="Cnidarian restricted protein" evidence="1">
    <location>
        <begin position="30"/>
        <end position="399"/>
    </location>
</feature>
<dbReference type="Proteomes" id="UP000594262">
    <property type="component" value="Unplaced"/>
</dbReference>
<feature type="signal peptide" evidence="1">
    <location>
        <begin position="1"/>
        <end position="29"/>
    </location>
</feature>
<reference evidence="2" key="1">
    <citation type="submission" date="2021-01" db="UniProtKB">
        <authorList>
            <consortium name="EnsemblMetazoa"/>
        </authorList>
    </citation>
    <scope>IDENTIFICATION</scope>
</reference>
<keyword evidence="3" id="KW-1185">Reference proteome</keyword>
<evidence type="ECO:0000256" key="1">
    <source>
        <dbReference type="SAM" id="SignalP"/>
    </source>
</evidence>
<sequence>MDKGRLKLAPPIWVLLLLTLSQQYTNVEAQTDIYHGLDDMGKRFEIGCSQFAVMTIKKQGENFDATTLPKRNDIKDWCVKKVDTYGVYKVGEYRKRYMAAIPGKGHSEFKMLEKRRKAIDSWINEFADPGKNEVQVDLMLFTYNAPCCMSTGNNGKGVLEERIKKMRQSGNKWLGCDTGSCSKKIDRFIEEMGRHYPNIRMFVSWYRPYVPRGGGKIVPPLNHPISYTLYFETLRLLSKNPRIHLWFNLRDGKTSFQRKMAPQVCVRMRIRPDDNIRMKQVFVMVNYITQFCIRNSRNRLQTWEQQKNKNQYYTFTDKNCLKKAFKNGYPLATRVQHSIFEGCLGFINQQSLNTNLERGDMMLSPPLNPDQGMNAPPENIYIFSSRSLANWGNQQDFPL</sequence>
<organism evidence="2 3">
    <name type="scientific">Clytia hemisphaerica</name>
    <dbReference type="NCBI Taxonomy" id="252671"/>
    <lineage>
        <taxon>Eukaryota</taxon>
        <taxon>Metazoa</taxon>
        <taxon>Cnidaria</taxon>
        <taxon>Hydrozoa</taxon>
        <taxon>Hydroidolina</taxon>
        <taxon>Leptothecata</taxon>
        <taxon>Obeliida</taxon>
        <taxon>Clytiidae</taxon>
        <taxon>Clytia</taxon>
    </lineage>
</organism>
<proteinExistence type="predicted"/>
<protein>
    <recommendedName>
        <fullName evidence="4">Cnidarian restricted protein</fullName>
    </recommendedName>
</protein>
<dbReference type="GeneID" id="136815698"/>
<dbReference type="EnsemblMetazoa" id="CLYHEMT019436.1">
    <property type="protein sequence ID" value="CLYHEMP019436.1"/>
    <property type="gene ID" value="CLYHEMG019436"/>
</dbReference>
<accession>A0A7M5X9D2</accession>
<evidence type="ECO:0000313" key="3">
    <source>
        <dbReference type="Proteomes" id="UP000594262"/>
    </source>
</evidence>
<keyword evidence="1" id="KW-0732">Signal</keyword>
<evidence type="ECO:0000313" key="2">
    <source>
        <dbReference type="EnsemblMetazoa" id="CLYHEMP019436.1"/>
    </source>
</evidence>
<dbReference type="RefSeq" id="XP_066928239.1">
    <property type="nucleotide sequence ID" value="XM_067072138.1"/>
</dbReference>
<dbReference type="AlphaFoldDB" id="A0A7M5X9D2"/>
<evidence type="ECO:0008006" key="4">
    <source>
        <dbReference type="Google" id="ProtNLM"/>
    </source>
</evidence>
<name>A0A7M5X9D2_9CNID</name>